<dbReference type="InterPro" id="IPR011990">
    <property type="entry name" value="TPR-like_helical_dom_sf"/>
</dbReference>
<dbReference type="Gene3D" id="1.25.40.10">
    <property type="entry name" value="Tetratricopeptide repeat domain"/>
    <property type="match status" value="1"/>
</dbReference>
<dbReference type="AlphaFoldDB" id="A0A6B3NJD1"/>
<comment type="caution">
    <text evidence="2">The sequence shown here is derived from an EMBL/GenBank/DDBJ whole genome shotgun (WGS) entry which is preliminary data.</text>
</comment>
<reference evidence="2" key="1">
    <citation type="submission" date="2019-11" db="EMBL/GenBank/DDBJ databases">
        <title>Genomic insights into an expanded diversity of filamentous marine cyanobacteria reveals the extraordinary biosynthetic potential of Moorea and Okeania.</title>
        <authorList>
            <person name="Ferreira Leao T."/>
            <person name="Wang M."/>
            <person name="Moss N."/>
            <person name="Da Silva R."/>
            <person name="Sanders J."/>
            <person name="Nurk S."/>
            <person name="Gurevich A."/>
            <person name="Humphrey G."/>
            <person name="Reher R."/>
            <person name="Zhu Q."/>
            <person name="Belda-Ferre P."/>
            <person name="Glukhov E."/>
            <person name="Rex R."/>
            <person name="Dorrestein P.C."/>
            <person name="Knight R."/>
            <person name="Pevzner P."/>
            <person name="Gerwick W.H."/>
            <person name="Gerwick L."/>
        </authorList>
    </citation>
    <scope>NUCLEOTIDE SEQUENCE</scope>
    <source>
        <strain evidence="2">SIO1C4</strain>
    </source>
</reference>
<dbReference type="Pfam" id="PF14559">
    <property type="entry name" value="TPR_19"/>
    <property type="match status" value="1"/>
</dbReference>
<sequence length="134" mass="15164">MSEKKPLQKILILALVSAFLGSTGIMAVGLFSDALQQPEESATSEAELIIKELQEQEKGYEKVLEREPENLFALQRLVQIRLQMNNLTGAIQTLEKLIELNPEQSEYKELLDRLKQQVGEVDKGDEEHKEANTN</sequence>
<name>A0A6B3NJD1_9CYAN</name>
<protein>
    <submittedName>
        <fullName evidence="2">Tetratricopeptide repeat protein</fullName>
    </submittedName>
</protein>
<evidence type="ECO:0000256" key="1">
    <source>
        <dbReference type="PROSITE-ProRule" id="PRU00339"/>
    </source>
</evidence>
<gene>
    <name evidence="2" type="ORF">F6J89_30655</name>
</gene>
<keyword evidence="1" id="KW-0802">TPR repeat</keyword>
<evidence type="ECO:0000313" key="2">
    <source>
        <dbReference type="EMBL" id="NER31850.1"/>
    </source>
</evidence>
<feature type="repeat" description="TPR" evidence="1">
    <location>
        <begin position="71"/>
        <end position="104"/>
    </location>
</feature>
<dbReference type="SUPFAM" id="SSF48452">
    <property type="entry name" value="TPR-like"/>
    <property type="match status" value="1"/>
</dbReference>
<dbReference type="InterPro" id="IPR019734">
    <property type="entry name" value="TPR_rpt"/>
</dbReference>
<dbReference type="PROSITE" id="PS50005">
    <property type="entry name" value="TPR"/>
    <property type="match status" value="1"/>
</dbReference>
<dbReference type="EMBL" id="JAAHFQ010000959">
    <property type="protein sequence ID" value="NER31850.1"/>
    <property type="molecule type" value="Genomic_DNA"/>
</dbReference>
<proteinExistence type="predicted"/>
<accession>A0A6B3NJD1</accession>
<organism evidence="2">
    <name type="scientific">Symploca sp. SIO1C4</name>
    <dbReference type="NCBI Taxonomy" id="2607765"/>
    <lineage>
        <taxon>Bacteria</taxon>
        <taxon>Bacillati</taxon>
        <taxon>Cyanobacteriota</taxon>
        <taxon>Cyanophyceae</taxon>
        <taxon>Coleofasciculales</taxon>
        <taxon>Coleofasciculaceae</taxon>
        <taxon>Symploca</taxon>
    </lineage>
</organism>